<sequence length="86" mass="9798">MKAGKHDNQLLKLAMEIGVGYAQKRGFADFGKGISPKDKVECIYRLLVQDKLIQPLAEDKDDGSNRKHKLILWISKQLPKDHELLN</sequence>
<dbReference type="InterPro" id="IPR038316">
    <property type="entry name" value="DUF5062_sf"/>
</dbReference>
<name>A0ABT2P673_9GAMM</name>
<dbReference type="Gene3D" id="1.20.120.1930">
    <property type="entry name" value="Uncharacterised protein PF16691, DUF5062"/>
    <property type="match status" value="1"/>
</dbReference>
<proteinExistence type="predicted"/>
<reference evidence="1" key="1">
    <citation type="submission" date="2022-09" db="EMBL/GenBank/DDBJ databases">
        <title>Shewanella sp. KJ10-1 sp.nov, isolated from marine algae.</title>
        <authorList>
            <person name="Butt M."/>
            <person name="Lee J.K."/>
            <person name="Kim J.M."/>
            <person name="Choi D.G."/>
        </authorList>
    </citation>
    <scope>NUCLEOTIDE SEQUENCE</scope>
    <source>
        <strain evidence="1">KJ10-1</strain>
    </source>
</reference>
<dbReference type="InterPro" id="IPR032036">
    <property type="entry name" value="DUF5062"/>
</dbReference>
<comment type="caution">
    <text evidence="1">The sequence shown here is derived from an EMBL/GenBank/DDBJ whole genome shotgun (WGS) entry which is preliminary data.</text>
</comment>
<accession>A0ABT2P673</accession>
<dbReference type="Pfam" id="PF16691">
    <property type="entry name" value="DUF5062"/>
    <property type="match status" value="1"/>
</dbReference>
<dbReference type="EMBL" id="JAODOQ010000001">
    <property type="protein sequence ID" value="MCT8987876.1"/>
    <property type="molecule type" value="Genomic_DNA"/>
</dbReference>
<dbReference type="Proteomes" id="UP001431192">
    <property type="component" value="Unassembled WGS sequence"/>
</dbReference>
<evidence type="ECO:0000313" key="1">
    <source>
        <dbReference type="EMBL" id="MCT8987876.1"/>
    </source>
</evidence>
<dbReference type="RefSeq" id="WP_261734077.1">
    <property type="nucleotide sequence ID" value="NZ_JAODOQ010000001.1"/>
</dbReference>
<keyword evidence="2" id="KW-1185">Reference proteome</keyword>
<gene>
    <name evidence="1" type="ORF">N4T56_17165</name>
</gene>
<organism evidence="1 2">
    <name type="scientific">Shewanella phaeophyticola</name>
    <dbReference type="NCBI Taxonomy" id="2978345"/>
    <lineage>
        <taxon>Bacteria</taxon>
        <taxon>Pseudomonadati</taxon>
        <taxon>Pseudomonadota</taxon>
        <taxon>Gammaproteobacteria</taxon>
        <taxon>Alteromonadales</taxon>
        <taxon>Shewanellaceae</taxon>
        <taxon>Shewanella</taxon>
    </lineage>
</organism>
<evidence type="ECO:0000313" key="2">
    <source>
        <dbReference type="Proteomes" id="UP001431192"/>
    </source>
</evidence>
<protein>
    <submittedName>
        <fullName evidence="1">DUF5062 family protein</fullName>
    </submittedName>
</protein>